<comment type="caution">
    <text evidence="2">The sequence shown here is derived from an EMBL/GenBank/DDBJ whole genome shotgun (WGS) entry which is preliminary data.</text>
</comment>
<gene>
    <name evidence="2" type="ORF">CTI12_AA042080</name>
</gene>
<accession>A0A2U1QE00</accession>
<dbReference type="GO" id="GO:0030117">
    <property type="term" value="C:membrane coat"/>
    <property type="evidence" value="ECO:0007669"/>
    <property type="project" value="InterPro"/>
</dbReference>
<reference evidence="2 3" key="1">
    <citation type="journal article" date="2018" name="Mol. Plant">
        <title>The genome of Artemisia annua provides insight into the evolution of Asteraceae family and artemisinin biosynthesis.</title>
        <authorList>
            <person name="Shen Q."/>
            <person name="Zhang L."/>
            <person name="Liao Z."/>
            <person name="Wang S."/>
            <person name="Yan T."/>
            <person name="Shi P."/>
            <person name="Liu M."/>
            <person name="Fu X."/>
            <person name="Pan Q."/>
            <person name="Wang Y."/>
            <person name="Lv Z."/>
            <person name="Lu X."/>
            <person name="Zhang F."/>
            <person name="Jiang W."/>
            <person name="Ma Y."/>
            <person name="Chen M."/>
            <person name="Hao X."/>
            <person name="Li L."/>
            <person name="Tang Y."/>
            <person name="Lv G."/>
            <person name="Zhou Y."/>
            <person name="Sun X."/>
            <person name="Brodelius P.E."/>
            <person name="Rose J.K.C."/>
            <person name="Tang K."/>
        </authorList>
    </citation>
    <scope>NUCLEOTIDE SEQUENCE [LARGE SCALE GENOMIC DNA]</scope>
    <source>
        <strain evidence="3">cv. Huhao1</strain>
        <tissue evidence="2">Leaf</tissue>
    </source>
</reference>
<name>A0A2U1QE00_ARTAN</name>
<dbReference type="InterPro" id="IPR006692">
    <property type="entry name" value="Beta-prop_COPA/B_2nd"/>
</dbReference>
<dbReference type="OrthoDB" id="1608297at2759"/>
<dbReference type="AlphaFoldDB" id="A0A2U1QE00"/>
<evidence type="ECO:0000313" key="3">
    <source>
        <dbReference type="Proteomes" id="UP000245207"/>
    </source>
</evidence>
<dbReference type="Pfam" id="PF04053">
    <property type="entry name" value="B-prop_COPA_B_2nd"/>
    <property type="match status" value="1"/>
</dbReference>
<keyword evidence="3" id="KW-1185">Reference proteome</keyword>
<sequence length="82" mass="9344">MTFLVPVASQVSDRERSPLEVIELGTCDKYPQSLKHHPNGRFVFVCGDGGYIIYRALAWRNRSFGSLLEFIWSSICLKGEHI</sequence>
<dbReference type="GO" id="GO:0016192">
    <property type="term" value="P:vesicle-mediated transport"/>
    <property type="evidence" value="ECO:0007669"/>
    <property type="project" value="InterPro"/>
</dbReference>
<proteinExistence type="predicted"/>
<dbReference type="STRING" id="35608.A0A2U1QE00"/>
<organism evidence="2 3">
    <name type="scientific">Artemisia annua</name>
    <name type="common">Sweet wormwood</name>
    <dbReference type="NCBI Taxonomy" id="35608"/>
    <lineage>
        <taxon>Eukaryota</taxon>
        <taxon>Viridiplantae</taxon>
        <taxon>Streptophyta</taxon>
        <taxon>Embryophyta</taxon>
        <taxon>Tracheophyta</taxon>
        <taxon>Spermatophyta</taxon>
        <taxon>Magnoliopsida</taxon>
        <taxon>eudicotyledons</taxon>
        <taxon>Gunneridae</taxon>
        <taxon>Pentapetalae</taxon>
        <taxon>asterids</taxon>
        <taxon>campanulids</taxon>
        <taxon>Asterales</taxon>
        <taxon>Asteraceae</taxon>
        <taxon>Asteroideae</taxon>
        <taxon>Anthemideae</taxon>
        <taxon>Artemisiinae</taxon>
        <taxon>Artemisia</taxon>
    </lineage>
</organism>
<dbReference type="EMBL" id="PKPP01000189">
    <property type="protein sequence ID" value="PWA96230.1"/>
    <property type="molecule type" value="Genomic_DNA"/>
</dbReference>
<dbReference type="GO" id="GO:0006886">
    <property type="term" value="P:intracellular protein transport"/>
    <property type="evidence" value="ECO:0007669"/>
    <property type="project" value="InterPro"/>
</dbReference>
<protein>
    <submittedName>
        <fullName evidence="2">Coatomer subunit beta-2</fullName>
    </submittedName>
</protein>
<feature type="domain" description="COPA/B second beta-propeller" evidence="1">
    <location>
        <begin position="12"/>
        <end position="74"/>
    </location>
</feature>
<evidence type="ECO:0000313" key="2">
    <source>
        <dbReference type="EMBL" id="PWA96230.1"/>
    </source>
</evidence>
<evidence type="ECO:0000259" key="1">
    <source>
        <dbReference type="Pfam" id="PF04053"/>
    </source>
</evidence>
<dbReference type="GO" id="GO:0005198">
    <property type="term" value="F:structural molecule activity"/>
    <property type="evidence" value="ECO:0007669"/>
    <property type="project" value="InterPro"/>
</dbReference>
<dbReference type="Proteomes" id="UP000245207">
    <property type="component" value="Unassembled WGS sequence"/>
</dbReference>